<dbReference type="Pfam" id="PF13424">
    <property type="entry name" value="TPR_12"/>
    <property type="match status" value="1"/>
</dbReference>
<sequence length="395" mass="43973">MKKRLFNPLHYVSLLSLFGALSATVQATEITVLSAVVKDKTIPNATVTWQRNGEGSQRTQTQSNGIANQNGIRDDNETTMLISKPGYSTLVVNCPCDGFTYALSPVMNNLDGMRVVLTWGRTPSDLDSHLVYSDNHVFFKHKIGDGSNLDVDDTSSFGPETVTLQKRQIGKRYVYAVQDFSNGGRLDSKGLAKSHARVDVYVGQTRIRSYQVNNTTKGTTWVVFGIDGEGAFHDINKYLTLTSGKVAGYLNELIAQPSFENSTTISPQTISQARKYNALGEKLYHQDKREDAMYAFQNAIDLYPEFGQAYSNLGLTYQKLNRNAEALWANRKAIEIAAQSGNHVVQASSYYNIARIYEKNEDWQNALDNYLSAKALRQHSAYDKGIARMTAKLGQ</sequence>
<evidence type="ECO:0000313" key="5">
    <source>
        <dbReference type="Proteomes" id="UP000198854"/>
    </source>
</evidence>
<keyword evidence="1" id="KW-0802">TPR repeat</keyword>
<dbReference type="SUPFAM" id="SSF48452">
    <property type="entry name" value="TPR-like"/>
    <property type="match status" value="1"/>
</dbReference>
<evidence type="ECO:0000256" key="2">
    <source>
        <dbReference type="SAM" id="MobiDB-lite"/>
    </source>
</evidence>
<dbReference type="InterPro" id="IPR011990">
    <property type="entry name" value="TPR-like_helical_dom_sf"/>
</dbReference>
<feature type="signal peptide" evidence="3">
    <location>
        <begin position="1"/>
        <end position="27"/>
    </location>
</feature>
<organism evidence="4 5">
    <name type="scientific">Vibrio xiamenensis</name>
    <dbReference type="NCBI Taxonomy" id="861298"/>
    <lineage>
        <taxon>Bacteria</taxon>
        <taxon>Pseudomonadati</taxon>
        <taxon>Pseudomonadota</taxon>
        <taxon>Gammaproteobacteria</taxon>
        <taxon>Vibrionales</taxon>
        <taxon>Vibrionaceae</taxon>
        <taxon>Vibrio</taxon>
    </lineage>
</organism>
<feature type="region of interest" description="Disordered" evidence="2">
    <location>
        <begin position="51"/>
        <end position="72"/>
    </location>
</feature>
<dbReference type="PROSITE" id="PS50005">
    <property type="entry name" value="TPR"/>
    <property type="match status" value="3"/>
</dbReference>
<keyword evidence="5" id="KW-1185">Reference proteome</keyword>
<feature type="repeat" description="TPR" evidence="1">
    <location>
        <begin position="307"/>
        <end position="340"/>
    </location>
</feature>
<dbReference type="EMBL" id="FNDD01000038">
    <property type="protein sequence ID" value="SDH94420.1"/>
    <property type="molecule type" value="Genomic_DNA"/>
</dbReference>
<feature type="repeat" description="TPR" evidence="1">
    <location>
        <begin position="347"/>
        <end position="380"/>
    </location>
</feature>
<reference evidence="4 5" key="1">
    <citation type="submission" date="2016-10" db="EMBL/GenBank/DDBJ databases">
        <authorList>
            <person name="de Groot N.N."/>
        </authorList>
    </citation>
    <scope>NUCLEOTIDE SEQUENCE [LARGE SCALE GENOMIC DNA]</scope>
    <source>
        <strain evidence="4 5">CGMCC 1.10228</strain>
    </source>
</reference>
<keyword evidence="3" id="KW-0732">Signal</keyword>
<dbReference type="AlphaFoldDB" id="A0A1G8GJC9"/>
<feature type="chain" id="PRO_5011626635" evidence="3">
    <location>
        <begin position="28"/>
        <end position="395"/>
    </location>
</feature>
<protein>
    <submittedName>
        <fullName evidence="4">Tetratricopeptide repeat-containing protein</fullName>
    </submittedName>
</protein>
<feature type="compositionally biased region" description="Polar residues" evidence="2">
    <location>
        <begin position="51"/>
        <end position="71"/>
    </location>
</feature>
<dbReference type="Proteomes" id="UP000198854">
    <property type="component" value="Unassembled WGS sequence"/>
</dbReference>
<evidence type="ECO:0000256" key="1">
    <source>
        <dbReference type="PROSITE-ProRule" id="PRU00339"/>
    </source>
</evidence>
<gene>
    <name evidence="4" type="ORF">SAMN04488136_13811</name>
</gene>
<evidence type="ECO:0000256" key="3">
    <source>
        <dbReference type="SAM" id="SignalP"/>
    </source>
</evidence>
<evidence type="ECO:0000313" key="4">
    <source>
        <dbReference type="EMBL" id="SDH94420.1"/>
    </source>
</evidence>
<dbReference type="OrthoDB" id="6198593at2"/>
<dbReference type="STRING" id="861298.SAMN04488136_13811"/>
<dbReference type="InterPro" id="IPR019734">
    <property type="entry name" value="TPR_rpt"/>
</dbReference>
<feature type="repeat" description="TPR" evidence="1">
    <location>
        <begin position="273"/>
        <end position="306"/>
    </location>
</feature>
<dbReference type="RefSeq" id="WP_093279083.1">
    <property type="nucleotide sequence ID" value="NZ_FNDD01000038.1"/>
</dbReference>
<proteinExistence type="predicted"/>
<accession>A0A1G8GJC9</accession>
<dbReference type="SMART" id="SM00028">
    <property type="entry name" value="TPR"/>
    <property type="match status" value="3"/>
</dbReference>
<name>A0A1G8GJC9_9VIBR</name>
<dbReference type="Gene3D" id="1.25.40.10">
    <property type="entry name" value="Tetratricopeptide repeat domain"/>
    <property type="match status" value="1"/>
</dbReference>